<gene>
    <name evidence="3" type="primary">LOC26532321</name>
</gene>
<feature type="compositionally biased region" description="Basic residues" evidence="1">
    <location>
        <begin position="120"/>
        <end position="129"/>
    </location>
</feature>
<dbReference type="KEGG" id="dpo:26532321"/>
<evidence type="ECO:0000313" key="2">
    <source>
        <dbReference type="Proteomes" id="UP000001819"/>
    </source>
</evidence>
<dbReference type="InParanoid" id="A0A6I8W043"/>
<feature type="region of interest" description="Disordered" evidence="1">
    <location>
        <begin position="104"/>
        <end position="143"/>
    </location>
</feature>
<sequence length="143" mass="15766">MAQVWRRVIWLRLESGKPPEFLGSSSHLAFSSSPSRVQTDLPARDQQILRPFARAARLRIGLDADVTPVQRIGPRDHPIPQPVDRARAAFAFVPPSPTLAAVSNALDPDPNFGSPSERHFRGHLVRRRTTQPAPWDSGDPGPA</sequence>
<dbReference type="ExpressionAtlas" id="A0A6I8W043">
    <property type="expression patterns" value="baseline"/>
</dbReference>
<organism evidence="2 3">
    <name type="scientific">Drosophila pseudoobscura pseudoobscura</name>
    <name type="common">Fruit fly</name>
    <dbReference type="NCBI Taxonomy" id="46245"/>
    <lineage>
        <taxon>Eukaryota</taxon>
        <taxon>Metazoa</taxon>
        <taxon>Ecdysozoa</taxon>
        <taxon>Arthropoda</taxon>
        <taxon>Hexapoda</taxon>
        <taxon>Insecta</taxon>
        <taxon>Pterygota</taxon>
        <taxon>Neoptera</taxon>
        <taxon>Endopterygota</taxon>
        <taxon>Diptera</taxon>
        <taxon>Brachycera</taxon>
        <taxon>Muscomorpha</taxon>
        <taxon>Ephydroidea</taxon>
        <taxon>Drosophilidae</taxon>
        <taxon>Drosophila</taxon>
        <taxon>Sophophora</taxon>
    </lineage>
</organism>
<dbReference type="AlphaFoldDB" id="A0A6I8W043"/>
<evidence type="ECO:0000256" key="1">
    <source>
        <dbReference type="SAM" id="MobiDB-lite"/>
    </source>
</evidence>
<reference evidence="3" key="1">
    <citation type="submission" date="2025-08" db="UniProtKB">
        <authorList>
            <consortium name="RefSeq"/>
        </authorList>
    </citation>
    <scope>IDENTIFICATION</scope>
    <source>
        <strain evidence="3">MV-25-SWS-2005</strain>
        <tissue evidence="3">Whole body</tissue>
    </source>
</reference>
<dbReference type="RefSeq" id="XP_033236725.1">
    <property type="nucleotide sequence ID" value="XM_033380834.1"/>
</dbReference>
<dbReference type="Proteomes" id="UP000001819">
    <property type="component" value="Chromosome 4"/>
</dbReference>
<accession>A0A6I8W043</accession>
<name>A0A6I8W043_DROPS</name>
<evidence type="ECO:0000313" key="3">
    <source>
        <dbReference type="RefSeq" id="XP_033236725.1"/>
    </source>
</evidence>
<keyword evidence="2" id="KW-1185">Reference proteome</keyword>
<protein>
    <submittedName>
        <fullName evidence="3">Uncharacterized protein</fullName>
    </submittedName>
</protein>
<proteinExistence type="predicted"/>